<reference evidence="2" key="2">
    <citation type="submission" date="2025-08" db="UniProtKB">
        <authorList>
            <consortium name="EnsemblFungi"/>
        </authorList>
    </citation>
    <scope>IDENTIFICATION</scope>
    <source>
        <strain evidence="2">4287 / CBS 123668 / FGSC 9935 / NRRL 34936</strain>
    </source>
</reference>
<feature type="transmembrane region" description="Helical" evidence="1">
    <location>
        <begin position="155"/>
        <end position="179"/>
    </location>
</feature>
<dbReference type="STRING" id="426428.A0A0D2X9G0"/>
<keyword evidence="1" id="KW-0472">Membrane</keyword>
<reference evidence="3" key="1">
    <citation type="journal article" date="2012" name="Mol. Plant Microbe Interact.">
        <title>A highly conserved effector in Fusarium oxysporum is required for full virulence on Arabidopsis.</title>
        <authorList>
            <person name="Thatcher L.F."/>
            <person name="Gardiner D.M."/>
            <person name="Kazan K."/>
            <person name="Manners J."/>
        </authorList>
    </citation>
    <scope>NUCLEOTIDE SEQUENCE [LARGE SCALE GENOMIC DNA]</scope>
    <source>
        <strain evidence="3">Fo5176</strain>
    </source>
</reference>
<proteinExistence type="predicted"/>
<accession>A0A0D2X9G0</accession>
<evidence type="ECO:0000313" key="3">
    <source>
        <dbReference type="Proteomes" id="UP000002489"/>
    </source>
</evidence>
<evidence type="ECO:0000313" key="2">
    <source>
        <dbReference type="EnsemblFungi" id="FOXG_00523P0"/>
    </source>
</evidence>
<name>A0A0D2X9G0_FUSOF</name>
<keyword evidence="1" id="KW-0812">Transmembrane</keyword>
<dbReference type="PANTHER" id="PTHR35392">
    <property type="entry name" value="ZN(II)2CYS6 TRANSCRIPTION FACTOR (EUROFUNG)-RELATED-RELATED"/>
    <property type="match status" value="1"/>
</dbReference>
<dbReference type="InterPro" id="IPR052973">
    <property type="entry name" value="Fungal_sec-metab_reg_TF"/>
</dbReference>
<evidence type="ECO:0000256" key="1">
    <source>
        <dbReference type="SAM" id="Phobius"/>
    </source>
</evidence>
<protein>
    <submittedName>
        <fullName evidence="2">Uncharacterized protein</fullName>
    </submittedName>
</protein>
<dbReference type="EnsemblFungi" id="FOXG_00523T0">
    <property type="protein sequence ID" value="FOXG_00523P0"/>
    <property type="gene ID" value="FOXG_00523"/>
</dbReference>
<sequence>SWATTEEPRTIYLSEGLSNKFVKVKVQRFIPQAGDKLERTWDYKGVKKSVKIPPYAMVNLEEAKERCVELIHHTLLLWMSIRLTTRSSFIVGEETLGMKQNILDETNPNHGKIPLPPVLGAQMDLILIHHIQTKLRRELLDKLQKMMSKNKQSTWLVTYLVIFILLHNTALITAHDAGYAKKHGMKRRFAREEKVKEYHLGANILLAHFHYCNKGIYPFSEDCKDQDLRTLAGLDEEKIKFVHHTSNLARRYALQWEEIRNKAVYEHDYFFVSQLFETNWQPRTTI</sequence>
<dbReference type="AlphaFoldDB" id="A0A0D2X9G0"/>
<dbReference type="PANTHER" id="PTHR35392:SF3">
    <property type="entry name" value="ZN(2)-C6 FUNGAL-TYPE DOMAIN-CONTAINING PROTEIN"/>
    <property type="match status" value="1"/>
</dbReference>
<organism evidence="2 3">
    <name type="scientific">Fusarium oxysporum (strain Fo5176)</name>
    <name type="common">Fusarium vascular wilt</name>
    <dbReference type="NCBI Taxonomy" id="660025"/>
    <lineage>
        <taxon>Eukaryota</taxon>
        <taxon>Fungi</taxon>
        <taxon>Dikarya</taxon>
        <taxon>Ascomycota</taxon>
        <taxon>Pezizomycotina</taxon>
        <taxon>Sordariomycetes</taxon>
        <taxon>Hypocreomycetidae</taxon>
        <taxon>Hypocreales</taxon>
        <taxon>Nectriaceae</taxon>
        <taxon>Fusarium</taxon>
        <taxon>Fusarium oxysporum species complex</taxon>
    </lineage>
</organism>
<dbReference type="Proteomes" id="UP000002489">
    <property type="component" value="Unassembled WGS sequence"/>
</dbReference>
<keyword evidence="1" id="KW-1133">Transmembrane helix</keyword>